<sequence length="120" mass="13936">MDPAELEHFRRLLQEERERLLKAISAHTEELKKMTADVTGDKVYSDHMADMALLSRMKERKAGVLQKEWRELKEIEDALTRIKQGIYGICQRCGKPIERERLEIIPYTRFCSACGRITGG</sequence>
<dbReference type="EMBL" id="DRBW01000230">
    <property type="protein sequence ID" value="HDM90794.1"/>
    <property type="molecule type" value="Genomic_DNA"/>
</dbReference>
<feature type="coiled-coil region" evidence="5">
    <location>
        <begin position="10"/>
        <end position="37"/>
    </location>
</feature>
<gene>
    <name evidence="7" type="ORF">ENG67_06285</name>
</gene>
<dbReference type="InterPro" id="IPR037187">
    <property type="entry name" value="DnaK_N"/>
</dbReference>
<proteinExistence type="predicted"/>
<feature type="domain" description="Zinc finger DksA/TraR C4-type" evidence="6">
    <location>
        <begin position="85"/>
        <end position="115"/>
    </location>
</feature>
<evidence type="ECO:0000256" key="2">
    <source>
        <dbReference type="ARBA" id="ARBA00022771"/>
    </source>
</evidence>
<keyword evidence="1" id="KW-0479">Metal-binding</keyword>
<comment type="caution">
    <text evidence="7">The sequence shown here is derived from an EMBL/GenBank/DDBJ whole genome shotgun (WGS) entry which is preliminary data.</text>
</comment>
<evidence type="ECO:0000313" key="7">
    <source>
        <dbReference type="EMBL" id="HDM90794.1"/>
    </source>
</evidence>
<evidence type="ECO:0000256" key="3">
    <source>
        <dbReference type="ARBA" id="ARBA00022833"/>
    </source>
</evidence>
<evidence type="ECO:0000256" key="5">
    <source>
        <dbReference type="SAM" id="Coils"/>
    </source>
</evidence>
<protein>
    <recommendedName>
        <fullName evidence="6">Zinc finger DksA/TraR C4-type domain-containing protein</fullName>
    </recommendedName>
</protein>
<dbReference type="InterPro" id="IPR000962">
    <property type="entry name" value="Znf_DskA_TraR"/>
</dbReference>
<organism evidence="7">
    <name type="scientific">candidate division WOR-3 bacterium</name>
    <dbReference type="NCBI Taxonomy" id="2052148"/>
    <lineage>
        <taxon>Bacteria</taxon>
        <taxon>Bacteria division WOR-3</taxon>
    </lineage>
</organism>
<evidence type="ECO:0000259" key="6">
    <source>
        <dbReference type="Pfam" id="PF01258"/>
    </source>
</evidence>
<evidence type="ECO:0000256" key="1">
    <source>
        <dbReference type="ARBA" id="ARBA00022723"/>
    </source>
</evidence>
<keyword evidence="5" id="KW-0175">Coiled coil</keyword>
<evidence type="ECO:0000256" key="4">
    <source>
        <dbReference type="PROSITE-ProRule" id="PRU00510"/>
    </source>
</evidence>
<name>A0A7C1BF54_UNCW3</name>
<dbReference type="Gene3D" id="1.20.120.910">
    <property type="entry name" value="DksA, coiled-coil domain"/>
    <property type="match status" value="1"/>
</dbReference>
<dbReference type="PANTHER" id="PTHR33823">
    <property type="entry name" value="RNA POLYMERASE-BINDING TRANSCRIPTION FACTOR DKSA-RELATED"/>
    <property type="match status" value="1"/>
</dbReference>
<dbReference type="SUPFAM" id="SSF57716">
    <property type="entry name" value="Glucocorticoid receptor-like (DNA-binding domain)"/>
    <property type="match status" value="1"/>
</dbReference>
<accession>A0A7C1BF54</accession>
<dbReference type="PANTHER" id="PTHR33823:SF4">
    <property type="entry name" value="GENERAL STRESS PROTEIN 16O"/>
    <property type="match status" value="1"/>
</dbReference>
<dbReference type="SUPFAM" id="SSF109635">
    <property type="entry name" value="DnaK suppressor protein DksA, alpha-hairpin domain"/>
    <property type="match status" value="1"/>
</dbReference>
<keyword evidence="2" id="KW-0863">Zinc-finger</keyword>
<dbReference type="PROSITE" id="PS51128">
    <property type="entry name" value="ZF_DKSA_2"/>
    <property type="match status" value="1"/>
</dbReference>
<dbReference type="Pfam" id="PF01258">
    <property type="entry name" value="zf-dskA_traR"/>
    <property type="match status" value="1"/>
</dbReference>
<keyword evidence="3" id="KW-0862">Zinc</keyword>
<feature type="zinc finger region" description="dksA C4-type" evidence="4">
    <location>
        <begin position="90"/>
        <end position="114"/>
    </location>
</feature>
<dbReference type="AlphaFoldDB" id="A0A7C1BF54"/>
<dbReference type="Proteomes" id="UP000885931">
    <property type="component" value="Unassembled WGS sequence"/>
</dbReference>
<reference evidence="7" key="1">
    <citation type="journal article" date="2020" name="mSystems">
        <title>Genome- and Community-Level Interaction Insights into Carbon Utilization and Element Cycling Functions of Hydrothermarchaeota in Hydrothermal Sediment.</title>
        <authorList>
            <person name="Zhou Z."/>
            <person name="Liu Y."/>
            <person name="Xu W."/>
            <person name="Pan J."/>
            <person name="Luo Z.H."/>
            <person name="Li M."/>
        </authorList>
    </citation>
    <scope>NUCLEOTIDE SEQUENCE [LARGE SCALE GENOMIC DNA]</scope>
    <source>
        <strain evidence="7">HyVt-237</strain>
    </source>
</reference>
<dbReference type="GO" id="GO:0008270">
    <property type="term" value="F:zinc ion binding"/>
    <property type="evidence" value="ECO:0007669"/>
    <property type="project" value="UniProtKB-KW"/>
</dbReference>